<accession>R4XEE5</accession>
<evidence type="ECO:0000256" key="6">
    <source>
        <dbReference type="SAM" id="MobiDB-lite"/>
    </source>
</evidence>
<dbReference type="GO" id="GO:0005634">
    <property type="term" value="C:nucleus"/>
    <property type="evidence" value="ECO:0007669"/>
    <property type="project" value="UniProtKB-SubCell"/>
</dbReference>
<dbReference type="InterPro" id="IPR050142">
    <property type="entry name" value="MADS-box/MEF2_TF"/>
</dbReference>
<feature type="compositionally biased region" description="Acidic residues" evidence="6">
    <location>
        <begin position="135"/>
        <end position="144"/>
    </location>
</feature>
<keyword evidence="4" id="KW-0804">Transcription</keyword>
<dbReference type="CDD" id="cd00120">
    <property type="entry name" value="MADS"/>
    <property type="match status" value="1"/>
</dbReference>
<evidence type="ECO:0000313" key="9">
    <source>
        <dbReference type="Proteomes" id="UP000013776"/>
    </source>
</evidence>
<feature type="compositionally biased region" description="Acidic residues" evidence="6">
    <location>
        <begin position="349"/>
        <end position="363"/>
    </location>
</feature>
<feature type="compositionally biased region" description="Polar residues" evidence="6">
    <location>
        <begin position="146"/>
        <end position="155"/>
    </location>
</feature>
<gene>
    <name evidence="8" type="ORF">TAPDE_004610</name>
</gene>
<keyword evidence="3" id="KW-0238">DNA-binding</keyword>
<dbReference type="EMBL" id="CAHR02000212">
    <property type="protein sequence ID" value="CCG84207.1"/>
    <property type="molecule type" value="Genomic_DNA"/>
</dbReference>
<evidence type="ECO:0000259" key="7">
    <source>
        <dbReference type="PROSITE" id="PS50066"/>
    </source>
</evidence>
<dbReference type="STRING" id="1097556.R4XEE5"/>
<dbReference type="GO" id="GO:0003677">
    <property type="term" value="F:DNA binding"/>
    <property type="evidence" value="ECO:0007669"/>
    <property type="project" value="UniProtKB-KW"/>
</dbReference>
<evidence type="ECO:0000256" key="1">
    <source>
        <dbReference type="ARBA" id="ARBA00004123"/>
    </source>
</evidence>
<evidence type="ECO:0000256" key="4">
    <source>
        <dbReference type="ARBA" id="ARBA00023163"/>
    </source>
</evidence>
<proteinExistence type="predicted"/>
<feature type="compositionally biased region" description="Polar residues" evidence="6">
    <location>
        <begin position="184"/>
        <end position="206"/>
    </location>
</feature>
<name>R4XEE5_TAPDE</name>
<feature type="domain" description="MADS-box" evidence="7">
    <location>
        <begin position="1"/>
        <end position="61"/>
    </location>
</feature>
<feature type="region of interest" description="Disordered" evidence="6">
    <location>
        <begin position="120"/>
        <end position="247"/>
    </location>
</feature>
<keyword evidence="5" id="KW-0539">Nucleus</keyword>
<feature type="region of interest" description="Disordered" evidence="6">
    <location>
        <begin position="334"/>
        <end position="458"/>
    </location>
</feature>
<dbReference type="PANTHER" id="PTHR48019">
    <property type="entry name" value="SERUM RESPONSE FACTOR HOMOLOG"/>
    <property type="match status" value="1"/>
</dbReference>
<dbReference type="OrthoDB" id="1898716at2759"/>
<dbReference type="PRINTS" id="PR00404">
    <property type="entry name" value="MADSDOMAIN"/>
</dbReference>
<evidence type="ECO:0000256" key="3">
    <source>
        <dbReference type="ARBA" id="ARBA00023125"/>
    </source>
</evidence>
<dbReference type="PROSITE" id="PS00350">
    <property type="entry name" value="MADS_BOX_1"/>
    <property type="match status" value="1"/>
</dbReference>
<protein>
    <recommendedName>
        <fullName evidence="7">MADS-box domain-containing protein</fullName>
    </recommendedName>
</protein>
<dbReference type="Proteomes" id="UP000013776">
    <property type="component" value="Unassembled WGS sequence"/>
</dbReference>
<keyword evidence="2" id="KW-0805">Transcription regulation</keyword>
<feature type="compositionally biased region" description="Low complexity" evidence="6">
    <location>
        <begin position="212"/>
        <end position="221"/>
    </location>
</feature>
<dbReference type="InterPro" id="IPR002100">
    <property type="entry name" value="TF_MADSbox"/>
</dbReference>
<evidence type="ECO:0000313" key="8">
    <source>
        <dbReference type="EMBL" id="CCG84207.1"/>
    </source>
</evidence>
<organism evidence="8 9">
    <name type="scientific">Taphrina deformans (strain PYCC 5710 / ATCC 11124 / CBS 356.35 / IMI 108563 / JCM 9778 / NBRC 8474)</name>
    <name type="common">Peach leaf curl fungus</name>
    <name type="synonym">Lalaria deformans</name>
    <dbReference type="NCBI Taxonomy" id="1097556"/>
    <lineage>
        <taxon>Eukaryota</taxon>
        <taxon>Fungi</taxon>
        <taxon>Dikarya</taxon>
        <taxon>Ascomycota</taxon>
        <taxon>Taphrinomycotina</taxon>
        <taxon>Taphrinomycetes</taxon>
        <taxon>Taphrinales</taxon>
        <taxon>Taphrinaceae</taxon>
        <taxon>Taphrina</taxon>
    </lineage>
</organism>
<feature type="compositionally biased region" description="Polar residues" evidence="6">
    <location>
        <begin position="408"/>
        <end position="420"/>
    </location>
</feature>
<dbReference type="GO" id="GO:0046983">
    <property type="term" value="F:protein dimerization activity"/>
    <property type="evidence" value="ECO:0007669"/>
    <property type="project" value="InterPro"/>
</dbReference>
<dbReference type="InterPro" id="IPR036879">
    <property type="entry name" value="TF_MADSbox_sf"/>
</dbReference>
<reference evidence="8 9" key="1">
    <citation type="journal article" date="2013" name="MBio">
        <title>Genome sequencing of the plant pathogen Taphrina deformans, the causal agent of peach leaf curl.</title>
        <authorList>
            <person name="Cisse O.H."/>
            <person name="Almeida J.M.G.C.F."/>
            <person name="Fonseca A."/>
            <person name="Kumar A.A."/>
            <person name="Salojaervi J."/>
            <person name="Overmyer K."/>
            <person name="Hauser P.M."/>
            <person name="Pagni M."/>
        </authorList>
    </citation>
    <scope>NUCLEOTIDE SEQUENCE [LARGE SCALE GENOMIC DNA]</scope>
    <source>
        <strain evidence="9">PYCC 5710 / ATCC 11124 / CBS 356.35 / IMI 108563 / JCM 9778 / NBRC 8474</strain>
    </source>
</reference>
<comment type="caution">
    <text evidence="8">The sequence shown here is derived from an EMBL/GenBank/DDBJ whole genome shotgun (WGS) entry which is preliminary data.</text>
</comment>
<dbReference type="AlphaFoldDB" id="R4XEE5"/>
<dbReference type="SMART" id="SM00432">
    <property type="entry name" value="MADS"/>
    <property type="match status" value="1"/>
</dbReference>
<dbReference type="Pfam" id="PF00319">
    <property type="entry name" value="SRF-TF"/>
    <property type="match status" value="1"/>
</dbReference>
<keyword evidence="9" id="KW-1185">Reference proteome</keyword>
<dbReference type="Gene3D" id="3.40.1810.10">
    <property type="entry name" value="Transcription factor, MADS-box"/>
    <property type="match status" value="1"/>
</dbReference>
<evidence type="ECO:0000256" key="5">
    <source>
        <dbReference type="ARBA" id="ARBA00023242"/>
    </source>
</evidence>
<dbReference type="SUPFAM" id="SSF55455">
    <property type="entry name" value="SRF-like"/>
    <property type="match status" value="1"/>
</dbReference>
<sequence length="518" mass="56928">MGRKKIQIKAINDEKVRKVTFNRRRNGILKKAYELSILCDTQVVVLMYDQKQMCHVYSSEEGTNSHANLMEKYLTKDFCTVDPIRNYDTSPDLQLDNPAQAVWRCSREKVAVVNTYTVVPSTGTPQIPQGKPSGELDDDDEADGSEQLSVKSSRTYHTKNGLAKFGNAGLSTPALTDKSHSVKHGSTSPELQYGQLSPRRSPQQATRPGKPQQQQIYQMQQGLGISGSGYTSLSRPGEQFTPILYPPQPHHQGSYMWPSPNMLGTESYGMSAVPAVQRPSMLPNTGIQYANRQLQSQVHGYGTPQTQYAMSPMVAQPLLRQSPRKEQAHFNHYIYPPPAKASQPYYTAEECEGDNEDDDDDADESPRYVYEDPSQSPPIAATVPKKKAGSASGTPRTLPAPVPRPSRKTNTLKSGQSQFQVCIETPDLQAPPPPDRRITRSQSRSPAPKHPAPPTTTTLEVRESASLKAHIPIHLRGPSLLDEISFDPETGAPMMESGALASWLGSTPLSGASPGHSR</sequence>
<comment type="subcellular location">
    <subcellularLocation>
        <location evidence="1">Nucleus</location>
    </subcellularLocation>
</comment>
<dbReference type="GO" id="GO:0045944">
    <property type="term" value="P:positive regulation of transcription by RNA polymerase II"/>
    <property type="evidence" value="ECO:0007669"/>
    <property type="project" value="UniProtKB-ARBA"/>
</dbReference>
<evidence type="ECO:0000256" key="2">
    <source>
        <dbReference type="ARBA" id="ARBA00023015"/>
    </source>
</evidence>
<dbReference type="PROSITE" id="PS50066">
    <property type="entry name" value="MADS_BOX_2"/>
    <property type="match status" value="1"/>
</dbReference>
<dbReference type="eggNOG" id="KOG0014">
    <property type="taxonomic scope" value="Eukaryota"/>
</dbReference>